<dbReference type="PANTHER" id="PTHR43884:SF12">
    <property type="entry name" value="ISOVALERYL-COA DEHYDROGENASE, MITOCHONDRIAL-RELATED"/>
    <property type="match status" value="1"/>
</dbReference>
<evidence type="ECO:0000256" key="3">
    <source>
        <dbReference type="ARBA" id="ARBA00022630"/>
    </source>
</evidence>
<keyword evidence="4 5" id="KW-0274">FAD</keyword>
<feature type="domain" description="Acyl-CoA dehydrogenase/oxidase N-terminal" evidence="8">
    <location>
        <begin position="7"/>
        <end position="119"/>
    </location>
</feature>
<organism evidence="9 10">
    <name type="scientific">Roseovarius atlanticus</name>
    <dbReference type="NCBI Taxonomy" id="1641875"/>
    <lineage>
        <taxon>Bacteria</taxon>
        <taxon>Pseudomonadati</taxon>
        <taxon>Pseudomonadota</taxon>
        <taxon>Alphaproteobacteria</taxon>
        <taxon>Rhodobacterales</taxon>
        <taxon>Roseobacteraceae</taxon>
        <taxon>Roseovarius</taxon>
    </lineage>
</organism>
<dbReference type="STRING" id="1641875.XM53_22055"/>
<feature type="domain" description="Acyl-CoA dehydrogenase/oxidase C-terminal" evidence="6">
    <location>
        <begin position="233"/>
        <end position="380"/>
    </location>
</feature>
<dbReference type="InterPro" id="IPR037069">
    <property type="entry name" value="AcylCoA_DH/ox_N_sf"/>
</dbReference>
<comment type="cofactor">
    <cofactor evidence="1 5">
        <name>FAD</name>
        <dbReference type="ChEBI" id="CHEBI:57692"/>
    </cofactor>
</comment>
<dbReference type="InterPro" id="IPR006091">
    <property type="entry name" value="Acyl-CoA_Oxase/DH_mid-dom"/>
</dbReference>
<sequence>MDFALNAEQKELRDAIGKVCAKFDLAYWRDCDANERYPEEFYREMVNGGWVGLTLPTEYGGAGLGITEAALVMQAIVESGAGFTGASTIHSYVFAPNAIVVHGTDEQKKRMLTPLIKGEERACFAITEPNSGLDTSRLRTRAVRNGDHYVMTGEKVWPTAASMAQRMLVIARTKPIEDCKRPIDGLSLFYTRMDPDYVRTRKIPKLGRNAVESCQIFIDGLKVPEEDRIGEEGKGFYYLLDGLNPERVLVAAEAVGLGRVSLSRATEYAKERVVFDRPIGKNQGIQHPLARCWMELEAANLMMLKAATLYDAGKSCGAEANSAKYLGAEAGYRACECAVMTHGGYGYAKEFDVERYLREVMIPRLAPVSRELVMCYIAERVLGLPKSY</sequence>
<dbReference type="SUPFAM" id="SSF56645">
    <property type="entry name" value="Acyl-CoA dehydrogenase NM domain-like"/>
    <property type="match status" value="1"/>
</dbReference>
<dbReference type="RefSeq" id="WP_057796951.1">
    <property type="nucleotide sequence ID" value="NZ_LAXJ01000040.1"/>
</dbReference>
<gene>
    <name evidence="9" type="ORF">XM53_22055</name>
</gene>
<dbReference type="EMBL" id="LAXJ01000040">
    <property type="protein sequence ID" value="KRS10269.1"/>
    <property type="molecule type" value="Genomic_DNA"/>
</dbReference>
<dbReference type="Pfam" id="PF00441">
    <property type="entry name" value="Acyl-CoA_dh_1"/>
    <property type="match status" value="1"/>
</dbReference>
<dbReference type="GO" id="GO:0003995">
    <property type="term" value="F:acyl-CoA dehydrogenase activity"/>
    <property type="evidence" value="ECO:0007669"/>
    <property type="project" value="TreeGrafter"/>
</dbReference>
<dbReference type="GO" id="GO:0050660">
    <property type="term" value="F:flavin adenine dinucleotide binding"/>
    <property type="evidence" value="ECO:0007669"/>
    <property type="project" value="InterPro"/>
</dbReference>
<keyword evidence="3 5" id="KW-0285">Flavoprotein</keyword>
<evidence type="ECO:0000313" key="10">
    <source>
        <dbReference type="Proteomes" id="UP000051295"/>
    </source>
</evidence>
<evidence type="ECO:0000256" key="5">
    <source>
        <dbReference type="RuleBase" id="RU362125"/>
    </source>
</evidence>
<dbReference type="InterPro" id="IPR009075">
    <property type="entry name" value="AcylCo_DH/oxidase_C"/>
</dbReference>
<proteinExistence type="inferred from homology"/>
<evidence type="ECO:0000259" key="6">
    <source>
        <dbReference type="Pfam" id="PF00441"/>
    </source>
</evidence>
<dbReference type="InterPro" id="IPR036250">
    <property type="entry name" value="AcylCo_DH-like_C"/>
</dbReference>
<dbReference type="InterPro" id="IPR046373">
    <property type="entry name" value="Acyl-CoA_Oxase/DH_mid-dom_sf"/>
</dbReference>
<dbReference type="InterPro" id="IPR013786">
    <property type="entry name" value="AcylCoA_DH/ox_N"/>
</dbReference>
<dbReference type="AlphaFoldDB" id="A0A0T5NMW7"/>
<evidence type="ECO:0000256" key="1">
    <source>
        <dbReference type="ARBA" id="ARBA00001974"/>
    </source>
</evidence>
<evidence type="ECO:0000256" key="4">
    <source>
        <dbReference type="ARBA" id="ARBA00022827"/>
    </source>
</evidence>
<evidence type="ECO:0000313" key="9">
    <source>
        <dbReference type="EMBL" id="KRS10269.1"/>
    </source>
</evidence>
<dbReference type="Gene3D" id="1.20.140.10">
    <property type="entry name" value="Butyryl-CoA Dehydrogenase, subunit A, domain 3"/>
    <property type="match status" value="1"/>
</dbReference>
<dbReference type="FunFam" id="1.20.140.10:FF:000012">
    <property type="entry name" value="Acyl-CoA dehydrogenase fadE12"/>
    <property type="match status" value="1"/>
</dbReference>
<dbReference type="Proteomes" id="UP000051295">
    <property type="component" value="Unassembled WGS sequence"/>
</dbReference>
<dbReference type="Gene3D" id="1.10.540.10">
    <property type="entry name" value="Acyl-CoA dehydrogenase/oxidase, N-terminal domain"/>
    <property type="match status" value="1"/>
</dbReference>
<dbReference type="CDD" id="cd00567">
    <property type="entry name" value="ACAD"/>
    <property type="match status" value="1"/>
</dbReference>
<dbReference type="PATRIC" id="fig|1641875.4.peg.3551"/>
<comment type="caution">
    <text evidence="9">The sequence shown here is derived from an EMBL/GenBank/DDBJ whole genome shotgun (WGS) entry which is preliminary data.</text>
</comment>
<dbReference type="Pfam" id="PF02770">
    <property type="entry name" value="Acyl-CoA_dh_M"/>
    <property type="match status" value="1"/>
</dbReference>
<keyword evidence="10" id="KW-1185">Reference proteome</keyword>
<feature type="domain" description="Acyl-CoA oxidase/dehydrogenase middle" evidence="7">
    <location>
        <begin position="123"/>
        <end position="219"/>
    </location>
</feature>
<keyword evidence="5" id="KW-0560">Oxidoreductase</keyword>
<evidence type="ECO:0000259" key="7">
    <source>
        <dbReference type="Pfam" id="PF02770"/>
    </source>
</evidence>
<dbReference type="OrthoDB" id="9775090at2"/>
<reference evidence="9 10" key="1">
    <citation type="submission" date="2015-04" db="EMBL/GenBank/DDBJ databases">
        <title>The draft genome sequence of Roseovarius sp.R12b.</title>
        <authorList>
            <person name="Li G."/>
            <person name="Lai Q."/>
            <person name="Shao Z."/>
            <person name="Yan P."/>
        </authorList>
    </citation>
    <scope>NUCLEOTIDE SEQUENCE [LARGE SCALE GENOMIC DNA]</scope>
    <source>
        <strain evidence="9 10">R12B</strain>
    </source>
</reference>
<accession>A0A0T5NMW7</accession>
<evidence type="ECO:0000259" key="8">
    <source>
        <dbReference type="Pfam" id="PF02771"/>
    </source>
</evidence>
<dbReference type="Pfam" id="PF02771">
    <property type="entry name" value="Acyl-CoA_dh_N"/>
    <property type="match status" value="1"/>
</dbReference>
<dbReference type="PANTHER" id="PTHR43884">
    <property type="entry name" value="ACYL-COA DEHYDROGENASE"/>
    <property type="match status" value="1"/>
</dbReference>
<dbReference type="Gene3D" id="2.40.110.10">
    <property type="entry name" value="Butyryl-CoA Dehydrogenase, subunit A, domain 2"/>
    <property type="match status" value="1"/>
</dbReference>
<evidence type="ECO:0000256" key="2">
    <source>
        <dbReference type="ARBA" id="ARBA00009347"/>
    </source>
</evidence>
<dbReference type="InterPro" id="IPR009100">
    <property type="entry name" value="AcylCoA_DH/oxidase_NM_dom_sf"/>
</dbReference>
<name>A0A0T5NMW7_9RHOB</name>
<comment type="similarity">
    <text evidence="2 5">Belongs to the acyl-CoA dehydrogenase family.</text>
</comment>
<dbReference type="SUPFAM" id="SSF47203">
    <property type="entry name" value="Acyl-CoA dehydrogenase C-terminal domain-like"/>
    <property type="match status" value="1"/>
</dbReference>
<protein>
    <submittedName>
        <fullName evidence="9">Acyl-CoA dehydrogenase</fullName>
    </submittedName>
</protein>